<dbReference type="Proteomes" id="UP000262379">
    <property type="component" value="Unassembled WGS sequence"/>
</dbReference>
<comment type="caution">
    <text evidence="1">The sequence shown here is derived from an EMBL/GenBank/DDBJ whole genome shotgun (WGS) entry which is preliminary data.</text>
</comment>
<keyword evidence="2" id="KW-1185">Reference proteome</keyword>
<name>A0A371XJ28_9HYPH</name>
<organism evidence="1 2">
    <name type="scientific">Mesorhizobium denitrificans</name>
    <dbReference type="NCBI Taxonomy" id="2294114"/>
    <lineage>
        <taxon>Bacteria</taxon>
        <taxon>Pseudomonadati</taxon>
        <taxon>Pseudomonadota</taxon>
        <taxon>Alphaproteobacteria</taxon>
        <taxon>Hyphomicrobiales</taxon>
        <taxon>Phyllobacteriaceae</taxon>
        <taxon>Mesorhizobium</taxon>
    </lineage>
</organism>
<evidence type="ECO:0008006" key="3">
    <source>
        <dbReference type="Google" id="ProtNLM"/>
    </source>
</evidence>
<accession>A0A371XJ28</accession>
<proteinExistence type="predicted"/>
<evidence type="ECO:0000313" key="2">
    <source>
        <dbReference type="Proteomes" id="UP000262379"/>
    </source>
</evidence>
<dbReference type="EMBL" id="QURN01000001">
    <property type="protein sequence ID" value="RFC69232.1"/>
    <property type="molecule type" value="Genomic_DNA"/>
</dbReference>
<evidence type="ECO:0000313" key="1">
    <source>
        <dbReference type="EMBL" id="RFC69232.1"/>
    </source>
</evidence>
<dbReference type="AlphaFoldDB" id="A0A371XJ28"/>
<gene>
    <name evidence="1" type="ORF">DY251_00285</name>
</gene>
<reference evidence="2" key="1">
    <citation type="submission" date="2018-08" db="EMBL/GenBank/DDBJ databases">
        <authorList>
            <person name="Im W.T."/>
        </authorList>
    </citation>
    <scope>NUCLEOTIDE SEQUENCE [LARGE SCALE GENOMIC DNA]</scope>
    <source>
        <strain evidence="2">LA-28</strain>
    </source>
</reference>
<sequence>MGFVAGNGDAGASAVHLIKGGETMARKIGVACNIKGNISVTGERIYHMPGQRYYNKTIVSSIYGERYFCSEVEARRAGWRRSKV</sequence>
<protein>
    <recommendedName>
        <fullName evidence="3">Nuclease</fullName>
    </recommendedName>
</protein>